<feature type="transmembrane region" description="Helical" evidence="18">
    <location>
        <begin position="490"/>
        <end position="513"/>
    </location>
</feature>
<sequence>MPLEAEPQKSIPSYVKFVTGGLAGMGATAVVQPLDLVKNRMQLSGQTGKKEFRSSFHAISSILKNEGVLALYNGLSAGLLRQITYGATRLGVYSYLFEKVSGPSGTNLSFPTKASIAMTAGAIGAFVGTPSELALIRMTSDGRLPPDQRRNYRNVVDALVRVAKDEGPTAMWRGCVPTMLRATVIAVSQLATYSQAKQMLLDSGTHKDGLFCHFVASMCSGLCATIASMPVDMAKTRMQSMRMINGVPEYKSAVDVWGKVVRNEGVLGLWKGFTPYYFRLGPHTVLLFIFVEQLNANFFEAWSSLADVLLILFLELQLFLPLFGGTTSSAWNVYFAPVMPDSGYSFWMILMLALVNTSLAILDGFFYRLAALDSFGSAHFKRILKAVAIFMHTFNSGLTLICQFVSYTPRAEMDTFILREYPQHADILTLSNYVLLEPALNPHNAYLFAVIPAGNFVITTPAIFFYLPTWFGCSYFFFERTGSSDLVNLIAHIFLCLFCLHAFLNVLIVIITIKPYRIEACQMLQRIGLLR</sequence>
<dbReference type="PROSITE" id="PS50920">
    <property type="entry name" value="SOLCAR"/>
    <property type="match status" value="3"/>
</dbReference>
<evidence type="ECO:0000256" key="17">
    <source>
        <dbReference type="RuleBase" id="RU000488"/>
    </source>
</evidence>
<feature type="transmembrane region" description="Helical" evidence="18">
    <location>
        <begin position="210"/>
        <end position="231"/>
    </location>
</feature>
<feature type="transmembrane region" description="Helical" evidence="18">
    <location>
        <begin position="306"/>
        <end position="324"/>
    </location>
</feature>
<reference evidence="19" key="1">
    <citation type="submission" date="2023-06" db="EMBL/GenBank/DDBJ databases">
        <authorList>
            <person name="Delattre M."/>
        </authorList>
    </citation>
    <scope>NUCLEOTIDE SEQUENCE</scope>
    <source>
        <strain evidence="19">AF72</strain>
    </source>
</reference>
<evidence type="ECO:0000256" key="9">
    <source>
        <dbReference type="ARBA" id="ARBA00023136"/>
    </source>
</evidence>
<comment type="catalytic activity">
    <reaction evidence="10">
        <text>(S)-malate(in) + 2-oxoglutarate(out) = (S)-malate(out) + 2-oxoglutarate(in)</text>
        <dbReference type="Rhea" id="RHEA:71587"/>
        <dbReference type="ChEBI" id="CHEBI:15589"/>
        <dbReference type="ChEBI" id="CHEBI:16810"/>
    </reaction>
</comment>
<dbReference type="GO" id="GO:0016020">
    <property type="term" value="C:membrane"/>
    <property type="evidence" value="ECO:0007669"/>
    <property type="project" value="UniProtKB-SubCell"/>
</dbReference>
<evidence type="ECO:0000256" key="2">
    <source>
        <dbReference type="ARBA" id="ARBA00006375"/>
    </source>
</evidence>
<evidence type="ECO:0000256" key="14">
    <source>
        <dbReference type="ARBA" id="ARBA00052538"/>
    </source>
</evidence>
<comment type="catalytic activity">
    <reaction evidence="13">
        <text>maleate(in) + 2-oxoglutarate(out) = maleate(out) + 2-oxoglutarate(in)</text>
        <dbReference type="Rhea" id="RHEA:71599"/>
        <dbReference type="ChEBI" id="CHEBI:16810"/>
        <dbReference type="ChEBI" id="CHEBI:30780"/>
    </reaction>
</comment>
<evidence type="ECO:0000256" key="16">
    <source>
        <dbReference type="PROSITE-ProRule" id="PRU00282"/>
    </source>
</evidence>
<evidence type="ECO:0000313" key="19">
    <source>
        <dbReference type="EMBL" id="CAJ0566876.1"/>
    </source>
</evidence>
<keyword evidence="8" id="KW-0445">Lipid transport</keyword>
<comment type="catalytic activity">
    <reaction evidence="15">
        <text>succinate(in) + 2-oxoglutarate(out) = succinate(out) + 2-oxoglutarate(in)</text>
        <dbReference type="Rhea" id="RHEA:71595"/>
        <dbReference type="ChEBI" id="CHEBI:16810"/>
        <dbReference type="ChEBI" id="CHEBI:30031"/>
    </reaction>
</comment>
<evidence type="ECO:0000256" key="3">
    <source>
        <dbReference type="ARBA" id="ARBA00022448"/>
    </source>
</evidence>
<proteinExistence type="inferred from homology"/>
<dbReference type="InterPro" id="IPR050391">
    <property type="entry name" value="Mito_Metabolite_Transporter"/>
</dbReference>
<keyword evidence="20" id="KW-1185">Reference proteome</keyword>
<evidence type="ECO:0000256" key="15">
    <source>
        <dbReference type="ARBA" id="ARBA00052710"/>
    </source>
</evidence>
<dbReference type="FunFam" id="1.50.40.10:FF:000013">
    <property type="entry name" value="Mitochondrial 2-oxoglutarate/malate carrier protein-like protein"/>
    <property type="match status" value="1"/>
</dbReference>
<feature type="repeat" description="Solcar" evidence="16">
    <location>
        <begin position="108"/>
        <end position="199"/>
    </location>
</feature>
<comment type="catalytic activity">
    <reaction evidence="14">
        <text>malonate(in) + 2-oxoglutarate(out) = malonate(out) + 2-oxoglutarate(in)</text>
        <dbReference type="Rhea" id="RHEA:71591"/>
        <dbReference type="ChEBI" id="CHEBI:15792"/>
        <dbReference type="ChEBI" id="CHEBI:16810"/>
    </reaction>
</comment>
<dbReference type="GO" id="GO:0006869">
    <property type="term" value="P:lipid transport"/>
    <property type="evidence" value="ECO:0007669"/>
    <property type="project" value="UniProtKB-KW"/>
</dbReference>
<dbReference type="Proteomes" id="UP001177023">
    <property type="component" value="Unassembled WGS sequence"/>
</dbReference>
<evidence type="ECO:0000256" key="13">
    <source>
        <dbReference type="ARBA" id="ARBA00050291"/>
    </source>
</evidence>
<evidence type="ECO:0000256" key="1">
    <source>
        <dbReference type="ARBA" id="ARBA00004141"/>
    </source>
</evidence>
<comment type="similarity">
    <text evidence="2 17">Belongs to the mitochondrial carrier (TC 2.A.29) family.</text>
</comment>
<evidence type="ECO:0000313" key="20">
    <source>
        <dbReference type="Proteomes" id="UP001177023"/>
    </source>
</evidence>
<keyword evidence="9 16" id="KW-0472">Membrane</keyword>
<evidence type="ECO:0000256" key="5">
    <source>
        <dbReference type="ARBA" id="ARBA00022692"/>
    </source>
</evidence>
<keyword evidence="4" id="KW-0050">Antiport</keyword>
<comment type="catalytic activity">
    <reaction evidence="12">
        <text>oxaloacetate(in) + 2-oxoglutarate(out) = oxaloacetate(out) + 2-oxoglutarate(in)</text>
        <dbReference type="Rhea" id="RHEA:71603"/>
        <dbReference type="ChEBI" id="CHEBI:16452"/>
        <dbReference type="ChEBI" id="CHEBI:16810"/>
    </reaction>
</comment>
<feature type="transmembrane region" description="Helical" evidence="18">
    <location>
        <begin position="344"/>
        <end position="362"/>
    </location>
</feature>
<gene>
    <name evidence="19" type="ORF">MSPICULIGERA_LOCUS5459</name>
</gene>
<evidence type="ECO:0000256" key="10">
    <source>
        <dbReference type="ARBA" id="ARBA00036491"/>
    </source>
</evidence>
<evidence type="ECO:0000256" key="11">
    <source>
        <dbReference type="ARBA" id="ARBA00040264"/>
    </source>
</evidence>
<dbReference type="InterPro" id="IPR023395">
    <property type="entry name" value="MCP_dom_sf"/>
</dbReference>
<name>A0AA36FYK4_9BILA</name>
<dbReference type="PANTHER" id="PTHR45618">
    <property type="entry name" value="MITOCHONDRIAL DICARBOXYLATE CARRIER-RELATED"/>
    <property type="match status" value="1"/>
</dbReference>
<feature type="non-terminal residue" evidence="19">
    <location>
        <position position="531"/>
    </location>
</feature>
<dbReference type="AlphaFoldDB" id="A0AA36FYK4"/>
<feature type="transmembrane region" description="Helical" evidence="18">
    <location>
        <begin position="383"/>
        <end position="406"/>
    </location>
</feature>
<keyword evidence="6" id="KW-0677">Repeat</keyword>
<evidence type="ECO:0000256" key="6">
    <source>
        <dbReference type="ARBA" id="ARBA00022737"/>
    </source>
</evidence>
<protein>
    <recommendedName>
        <fullName evidence="11">Mitochondrial 2-oxoglutarate/malate carrier protein</fullName>
    </recommendedName>
</protein>
<evidence type="ECO:0000256" key="8">
    <source>
        <dbReference type="ARBA" id="ARBA00023055"/>
    </source>
</evidence>
<keyword evidence="3 17" id="KW-0813">Transport</keyword>
<comment type="caution">
    <text evidence="19">The sequence shown here is derived from an EMBL/GenBank/DDBJ whole genome shotgun (WGS) entry which is preliminary data.</text>
</comment>
<accession>A0AA36FYK4</accession>
<dbReference type="SUPFAM" id="SSF103506">
    <property type="entry name" value="Mitochondrial carrier"/>
    <property type="match status" value="1"/>
</dbReference>
<feature type="repeat" description="Solcar" evidence="16">
    <location>
        <begin position="15"/>
        <end position="99"/>
    </location>
</feature>
<dbReference type="GO" id="GO:0015297">
    <property type="term" value="F:antiporter activity"/>
    <property type="evidence" value="ECO:0007669"/>
    <property type="project" value="UniProtKB-KW"/>
</dbReference>
<dbReference type="Gene3D" id="1.50.40.10">
    <property type="entry name" value="Mitochondrial carrier domain"/>
    <property type="match status" value="1"/>
</dbReference>
<organism evidence="19 20">
    <name type="scientific">Mesorhabditis spiculigera</name>
    <dbReference type="NCBI Taxonomy" id="96644"/>
    <lineage>
        <taxon>Eukaryota</taxon>
        <taxon>Metazoa</taxon>
        <taxon>Ecdysozoa</taxon>
        <taxon>Nematoda</taxon>
        <taxon>Chromadorea</taxon>
        <taxon>Rhabditida</taxon>
        <taxon>Rhabditina</taxon>
        <taxon>Rhabditomorpha</taxon>
        <taxon>Rhabditoidea</taxon>
        <taxon>Rhabditidae</taxon>
        <taxon>Mesorhabditinae</taxon>
        <taxon>Mesorhabditis</taxon>
    </lineage>
</organism>
<keyword evidence="5 16" id="KW-0812">Transmembrane</keyword>
<comment type="subcellular location">
    <subcellularLocation>
        <location evidence="1">Membrane</location>
        <topology evidence="1">Multi-pass membrane protein</topology>
    </subcellularLocation>
</comment>
<feature type="repeat" description="Solcar" evidence="16">
    <location>
        <begin position="208"/>
        <end position="297"/>
    </location>
</feature>
<dbReference type="Pfam" id="PF00153">
    <property type="entry name" value="Mito_carr"/>
    <property type="match status" value="3"/>
</dbReference>
<evidence type="ECO:0000256" key="4">
    <source>
        <dbReference type="ARBA" id="ARBA00022449"/>
    </source>
</evidence>
<evidence type="ECO:0000256" key="12">
    <source>
        <dbReference type="ARBA" id="ARBA00050120"/>
    </source>
</evidence>
<evidence type="ECO:0000256" key="7">
    <source>
        <dbReference type="ARBA" id="ARBA00022989"/>
    </source>
</evidence>
<evidence type="ECO:0000256" key="18">
    <source>
        <dbReference type="SAM" id="Phobius"/>
    </source>
</evidence>
<dbReference type="InterPro" id="IPR018108">
    <property type="entry name" value="MCP_transmembrane"/>
</dbReference>
<feature type="transmembrane region" description="Helical" evidence="18">
    <location>
        <begin position="445"/>
        <end position="478"/>
    </location>
</feature>
<dbReference type="EMBL" id="CATQJA010001341">
    <property type="protein sequence ID" value="CAJ0566876.1"/>
    <property type="molecule type" value="Genomic_DNA"/>
</dbReference>
<keyword evidence="7 18" id="KW-1133">Transmembrane helix</keyword>